<keyword evidence="2" id="KW-0560">Oxidoreductase</keyword>
<dbReference type="EC" id="1.6.5.2" evidence="2"/>
<dbReference type="CDD" id="cd05269">
    <property type="entry name" value="TMR_SDR_a"/>
    <property type="match status" value="1"/>
</dbReference>
<dbReference type="EMBL" id="CP025198">
    <property type="protein sequence ID" value="AXE39709.1"/>
    <property type="molecule type" value="Genomic_DNA"/>
</dbReference>
<dbReference type="GO" id="GO:0003955">
    <property type="term" value="F:NAD(P)H dehydrogenase (quinone) activity"/>
    <property type="evidence" value="ECO:0007669"/>
    <property type="project" value="UniProtKB-EC"/>
</dbReference>
<dbReference type="Gene3D" id="3.90.25.10">
    <property type="entry name" value="UDP-galactose 4-epimerase, domain 1"/>
    <property type="match status" value="1"/>
</dbReference>
<dbReference type="PANTHER" id="PTHR47129:SF1">
    <property type="entry name" value="NMRA-LIKE DOMAIN-CONTAINING PROTEIN"/>
    <property type="match status" value="1"/>
</dbReference>
<gene>
    <name evidence="2" type="primary">qorB</name>
    <name evidence="2" type="ORF">JS278_02571</name>
</gene>
<dbReference type="RefSeq" id="WP_114045544.1">
    <property type="nucleotide sequence ID" value="NZ_CP025198.1"/>
</dbReference>
<organism evidence="2 3">
    <name type="scientific">Acidipropionibacterium virtanenii</name>
    <dbReference type="NCBI Taxonomy" id="2057246"/>
    <lineage>
        <taxon>Bacteria</taxon>
        <taxon>Bacillati</taxon>
        <taxon>Actinomycetota</taxon>
        <taxon>Actinomycetes</taxon>
        <taxon>Propionibacteriales</taxon>
        <taxon>Propionibacteriaceae</taxon>
        <taxon>Acidipropionibacterium</taxon>
    </lineage>
</organism>
<reference evidence="2 3" key="1">
    <citation type="submission" date="2017-12" db="EMBL/GenBank/DDBJ databases">
        <title>The whole genome sequence of the Acidipropionibacterium virtanenii sp. nov. type strain JS278.</title>
        <authorList>
            <person name="Laine P."/>
            <person name="Deptula P."/>
            <person name="Varmanen P."/>
            <person name="Auvinen P."/>
        </authorList>
    </citation>
    <scope>NUCLEOTIDE SEQUENCE [LARGE SCALE GENOMIC DNA]</scope>
    <source>
        <strain evidence="2 3">JS278</strain>
    </source>
</reference>
<dbReference type="OrthoDB" id="5510591at2"/>
<dbReference type="Gene3D" id="3.40.50.720">
    <property type="entry name" value="NAD(P)-binding Rossmann-like Domain"/>
    <property type="match status" value="1"/>
</dbReference>
<dbReference type="KEGG" id="acij:JS278_02571"/>
<protein>
    <submittedName>
        <fullName evidence="2">Quinone oxidoreductase 2</fullName>
        <ecNumber evidence="2">1.6.5.2</ecNumber>
    </submittedName>
</protein>
<feature type="domain" description="NmrA-like" evidence="1">
    <location>
        <begin position="2"/>
        <end position="239"/>
    </location>
</feature>
<keyword evidence="3" id="KW-1185">Reference proteome</keyword>
<evidence type="ECO:0000313" key="3">
    <source>
        <dbReference type="Proteomes" id="UP000251995"/>
    </source>
</evidence>
<proteinExistence type="predicted"/>
<dbReference type="InterPro" id="IPR008030">
    <property type="entry name" value="NmrA-like"/>
</dbReference>
<dbReference type="SUPFAM" id="SSF51735">
    <property type="entry name" value="NAD(P)-binding Rossmann-fold domains"/>
    <property type="match status" value="1"/>
</dbReference>
<dbReference type="PANTHER" id="PTHR47129">
    <property type="entry name" value="QUINONE OXIDOREDUCTASE 2"/>
    <property type="match status" value="1"/>
</dbReference>
<dbReference type="InterPro" id="IPR052718">
    <property type="entry name" value="NmrA-type_oxidoreductase"/>
</dbReference>
<evidence type="ECO:0000313" key="2">
    <source>
        <dbReference type="EMBL" id="AXE39709.1"/>
    </source>
</evidence>
<dbReference type="AlphaFoldDB" id="A0A344UWR1"/>
<dbReference type="Proteomes" id="UP000251995">
    <property type="component" value="Chromosome"/>
</dbReference>
<sequence>MTIAIAGATGQLGGLVIDSLLGRGVPAGEIVALARDTQKAAGLAARGIDVRLFDYDKPETLEPSLKGVDRLLFISGNAVGQRIPQHKAVIDAAVAAGVEFIAYTSFLHTDEASIIAVAPEHKETEKLLAAAPIKVGLLRNGWYTENFIPQAQQAAETGTLLTSAGAGRISSATRKDFAEAAAAVISAESADDAVYELSGDESFTYGDLANVIAELTGKPVALKNVSAEEHEQILKAAGVPEFGIGFATSTDLAIKEGELFDEHPGTLSKLIGHPTTSLKDALAPALKQS</sequence>
<evidence type="ECO:0000259" key="1">
    <source>
        <dbReference type="Pfam" id="PF05368"/>
    </source>
</evidence>
<name>A0A344UWR1_9ACTN</name>
<accession>A0A344UWR1</accession>
<dbReference type="Pfam" id="PF05368">
    <property type="entry name" value="NmrA"/>
    <property type="match status" value="1"/>
</dbReference>
<dbReference type="InterPro" id="IPR036291">
    <property type="entry name" value="NAD(P)-bd_dom_sf"/>
</dbReference>